<comment type="caution">
    <text evidence="1">The sequence shown here is derived from an EMBL/GenBank/DDBJ whole genome shotgun (WGS) entry which is preliminary data.</text>
</comment>
<evidence type="ECO:0000313" key="2">
    <source>
        <dbReference type="Proteomes" id="UP000295565"/>
    </source>
</evidence>
<evidence type="ECO:0000313" key="1">
    <source>
        <dbReference type="EMBL" id="TCK63985.1"/>
    </source>
</evidence>
<protein>
    <submittedName>
        <fullName evidence="1">Uncharacterized protein</fullName>
    </submittedName>
</protein>
<sequence>MSALFLFTGKFSGLLWPRNLKRKAVLLGDITQRHTILLPLYCGLAVSHAFRHIGIHR</sequence>
<dbReference type="AlphaFoldDB" id="A0A4R1KGU9"/>
<keyword evidence="2" id="KW-1185">Reference proteome</keyword>
<dbReference type="Proteomes" id="UP000295565">
    <property type="component" value="Unassembled WGS sequence"/>
</dbReference>
<accession>A0A4R1KGU9</accession>
<reference evidence="1 2" key="1">
    <citation type="submission" date="2019-03" db="EMBL/GenBank/DDBJ databases">
        <title>Genomic Encyclopedia of Type Strains, Phase IV (KMG-IV): sequencing the most valuable type-strain genomes for metagenomic binning, comparative biology and taxonomic classification.</title>
        <authorList>
            <person name="Goeker M."/>
        </authorList>
    </citation>
    <scope>NUCLEOTIDE SEQUENCE [LARGE SCALE GENOMIC DNA]</scope>
    <source>
        <strain evidence="1 2">DSM 18577</strain>
    </source>
</reference>
<gene>
    <name evidence="1" type="ORF">EV690_0102</name>
</gene>
<name>A0A4R1KGU9_9GAMM</name>
<proteinExistence type="predicted"/>
<organism evidence="1 2">
    <name type="scientific">Celerinatantimonas diazotrophica</name>
    <dbReference type="NCBI Taxonomy" id="412034"/>
    <lineage>
        <taxon>Bacteria</taxon>
        <taxon>Pseudomonadati</taxon>
        <taxon>Pseudomonadota</taxon>
        <taxon>Gammaproteobacteria</taxon>
        <taxon>Celerinatantimonadaceae</taxon>
        <taxon>Celerinatantimonas</taxon>
    </lineage>
</organism>
<dbReference type="EMBL" id="SMGD01000001">
    <property type="protein sequence ID" value="TCK63985.1"/>
    <property type="molecule type" value="Genomic_DNA"/>
</dbReference>